<feature type="transmembrane region" description="Helical" evidence="7">
    <location>
        <begin position="6"/>
        <end position="29"/>
    </location>
</feature>
<reference evidence="8 9" key="1">
    <citation type="submission" date="2017-05" db="EMBL/GenBank/DDBJ databases">
        <authorList>
            <person name="Varghese N."/>
            <person name="Submissions S."/>
        </authorList>
    </citation>
    <scope>NUCLEOTIDE SEQUENCE [LARGE SCALE GENOMIC DNA]</scope>
    <source>
        <strain evidence="8 9">DSM 21342</strain>
    </source>
</reference>
<evidence type="ECO:0000313" key="8">
    <source>
        <dbReference type="EMBL" id="SMO44738.1"/>
    </source>
</evidence>
<evidence type="ECO:0000256" key="7">
    <source>
        <dbReference type="SAM" id="Phobius"/>
    </source>
</evidence>
<evidence type="ECO:0000313" key="9">
    <source>
        <dbReference type="Proteomes" id="UP000315971"/>
    </source>
</evidence>
<evidence type="ECO:0000256" key="3">
    <source>
        <dbReference type="ARBA" id="ARBA00022519"/>
    </source>
</evidence>
<dbReference type="GO" id="GO:0009247">
    <property type="term" value="P:glycolipid biosynthetic process"/>
    <property type="evidence" value="ECO:0007669"/>
    <property type="project" value="UniProtKB-ARBA"/>
</dbReference>
<accession>A0A521BCD4</accession>
<dbReference type="OrthoDB" id="9801955at2"/>
<evidence type="ECO:0000256" key="6">
    <source>
        <dbReference type="ARBA" id="ARBA00023315"/>
    </source>
</evidence>
<protein>
    <submittedName>
        <fullName evidence="8">KDO2-lipid IV(A) lauroyltransferase</fullName>
    </submittedName>
</protein>
<keyword evidence="2" id="KW-1003">Cell membrane</keyword>
<evidence type="ECO:0000256" key="1">
    <source>
        <dbReference type="ARBA" id="ARBA00004533"/>
    </source>
</evidence>
<keyword evidence="7" id="KW-1133">Transmembrane helix</keyword>
<dbReference type="Pfam" id="PF03279">
    <property type="entry name" value="Lip_A_acyltrans"/>
    <property type="match status" value="1"/>
</dbReference>
<keyword evidence="6" id="KW-0012">Acyltransferase</keyword>
<dbReference type="PANTHER" id="PTHR30606">
    <property type="entry name" value="LIPID A BIOSYNTHESIS LAUROYL ACYLTRANSFERASE"/>
    <property type="match status" value="1"/>
</dbReference>
<dbReference type="Proteomes" id="UP000315971">
    <property type="component" value="Unassembled WGS sequence"/>
</dbReference>
<evidence type="ECO:0000256" key="5">
    <source>
        <dbReference type="ARBA" id="ARBA00023136"/>
    </source>
</evidence>
<keyword evidence="3" id="KW-0997">Cell inner membrane</keyword>
<evidence type="ECO:0000256" key="4">
    <source>
        <dbReference type="ARBA" id="ARBA00022679"/>
    </source>
</evidence>
<dbReference type="GO" id="GO:0016746">
    <property type="term" value="F:acyltransferase activity"/>
    <property type="evidence" value="ECO:0007669"/>
    <property type="project" value="UniProtKB-KW"/>
</dbReference>
<dbReference type="EMBL" id="FXSZ01000002">
    <property type="protein sequence ID" value="SMO44738.1"/>
    <property type="molecule type" value="Genomic_DNA"/>
</dbReference>
<sequence>MKLKKIAYYLSLPLLYLIAWLPFPLLYLFSDFLAFILFRVVGYRKQVILLNLKNSFPEKTVDEIEKITRNFYRNFTDMIVESIKMLCISKSEIEKRFTLKNPELINNYHDQGRSIVAIVGHLINWEWGCLVQSISSSKDSIVIYKPLKNKYYNQLVYNMRTQFGAVLVPMKSTLRKLTEYKGKPYILLLAGDQYPGKGEGVYKTSFLNQTTYVHLGTEKTAKMTDSAVVFGDIRRKSRGFYEVTYVSLIDKPQNTAPGEITELHVRYLEKIIRESPDTWLWSHRRWK</sequence>
<name>A0A521BCD4_9SPHI</name>
<proteinExistence type="predicted"/>
<keyword evidence="9" id="KW-1185">Reference proteome</keyword>
<dbReference type="AlphaFoldDB" id="A0A521BCD4"/>
<organism evidence="8 9">
    <name type="scientific">Solitalea koreensis</name>
    <dbReference type="NCBI Taxonomy" id="543615"/>
    <lineage>
        <taxon>Bacteria</taxon>
        <taxon>Pseudomonadati</taxon>
        <taxon>Bacteroidota</taxon>
        <taxon>Sphingobacteriia</taxon>
        <taxon>Sphingobacteriales</taxon>
        <taxon>Sphingobacteriaceae</taxon>
        <taxon>Solitalea</taxon>
    </lineage>
</organism>
<dbReference type="PANTHER" id="PTHR30606:SF10">
    <property type="entry name" value="PHOSPHATIDYLINOSITOL MANNOSIDE ACYLTRANSFERASE"/>
    <property type="match status" value="1"/>
</dbReference>
<dbReference type="CDD" id="cd07984">
    <property type="entry name" value="LPLAT_LABLAT-like"/>
    <property type="match status" value="1"/>
</dbReference>
<keyword evidence="5 7" id="KW-0472">Membrane</keyword>
<dbReference type="InterPro" id="IPR004960">
    <property type="entry name" value="LipA_acyltrans"/>
</dbReference>
<evidence type="ECO:0000256" key="2">
    <source>
        <dbReference type="ARBA" id="ARBA00022475"/>
    </source>
</evidence>
<gene>
    <name evidence="8" type="ORF">SAMN06265350_10289</name>
</gene>
<keyword evidence="4 8" id="KW-0808">Transferase</keyword>
<comment type="subcellular location">
    <subcellularLocation>
        <location evidence="1">Cell inner membrane</location>
    </subcellularLocation>
</comment>
<dbReference type="GO" id="GO:0005886">
    <property type="term" value="C:plasma membrane"/>
    <property type="evidence" value="ECO:0007669"/>
    <property type="project" value="UniProtKB-SubCell"/>
</dbReference>
<keyword evidence="7" id="KW-0812">Transmembrane</keyword>